<dbReference type="KEGG" id="fla:SY85_15530"/>
<dbReference type="AlphaFoldDB" id="A0A172TXJ1"/>
<dbReference type="RefSeq" id="WP_066405820.1">
    <property type="nucleotide sequence ID" value="NZ_CP011390.1"/>
</dbReference>
<proteinExistence type="predicted"/>
<gene>
    <name evidence="2" type="ORF">SY85_15530</name>
</gene>
<protein>
    <submittedName>
        <fullName evidence="2">Uncharacterized protein</fullName>
    </submittedName>
</protein>
<reference evidence="2 3" key="2">
    <citation type="journal article" date="2016" name="Int. J. Syst. Evol. Microbiol.">
        <title>Flavisolibacter tropicus sp. nov., isolated from tropical soil.</title>
        <authorList>
            <person name="Lee J.J."/>
            <person name="Kang M.S."/>
            <person name="Kim G.S."/>
            <person name="Lee C.S."/>
            <person name="Lim S."/>
            <person name="Lee J."/>
            <person name="Roh S.H."/>
            <person name="Kang H."/>
            <person name="Ha J.M."/>
            <person name="Bae S."/>
            <person name="Jung H.Y."/>
            <person name="Kim M.K."/>
        </authorList>
    </citation>
    <scope>NUCLEOTIDE SEQUENCE [LARGE SCALE GENOMIC DNA]</scope>
    <source>
        <strain evidence="2 3">LCS9</strain>
    </source>
</reference>
<keyword evidence="1" id="KW-0732">Signal</keyword>
<accession>A0A172TXJ1</accession>
<sequence length="128" mass="14725">MKKYVLLLGLLLMGSGLSLFAQKWSDLTDEEKMMKLESFRDDNQNYLKNTLKMTEDQLADIDNVNICYLSTLDRIDRYAKTDADKEKYAKAVTAARSAQLDAIMGVEKRKQFAKYVEEKLKKAKGTKK</sequence>
<dbReference type="EMBL" id="CP011390">
    <property type="protein sequence ID" value="ANE51702.1"/>
    <property type="molecule type" value="Genomic_DNA"/>
</dbReference>
<dbReference type="Proteomes" id="UP000077177">
    <property type="component" value="Chromosome"/>
</dbReference>
<feature type="signal peptide" evidence="1">
    <location>
        <begin position="1"/>
        <end position="21"/>
    </location>
</feature>
<evidence type="ECO:0000313" key="3">
    <source>
        <dbReference type="Proteomes" id="UP000077177"/>
    </source>
</evidence>
<reference evidence="3" key="1">
    <citation type="submission" date="2015-01" db="EMBL/GenBank/DDBJ databases">
        <title>Flavisolibacter sp./LCS9/ whole genome sequencing.</title>
        <authorList>
            <person name="Kim M.K."/>
            <person name="Srinivasan S."/>
            <person name="Lee J.-J."/>
        </authorList>
    </citation>
    <scope>NUCLEOTIDE SEQUENCE [LARGE SCALE GENOMIC DNA]</scope>
    <source>
        <strain evidence="3">LCS9</strain>
    </source>
</reference>
<feature type="chain" id="PRO_5008001338" evidence="1">
    <location>
        <begin position="22"/>
        <end position="128"/>
    </location>
</feature>
<organism evidence="2 3">
    <name type="scientific">Flavisolibacter tropicus</name>
    <dbReference type="NCBI Taxonomy" id="1492898"/>
    <lineage>
        <taxon>Bacteria</taxon>
        <taxon>Pseudomonadati</taxon>
        <taxon>Bacteroidota</taxon>
        <taxon>Chitinophagia</taxon>
        <taxon>Chitinophagales</taxon>
        <taxon>Chitinophagaceae</taxon>
        <taxon>Flavisolibacter</taxon>
    </lineage>
</organism>
<evidence type="ECO:0000313" key="2">
    <source>
        <dbReference type="EMBL" id="ANE51702.1"/>
    </source>
</evidence>
<dbReference type="OrthoDB" id="1494563at2"/>
<keyword evidence="3" id="KW-1185">Reference proteome</keyword>
<name>A0A172TXJ1_9BACT</name>
<evidence type="ECO:0000256" key="1">
    <source>
        <dbReference type="SAM" id="SignalP"/>
    </source>
</evidence>